<protein>
    <submittedName>
        <fullName evidence="2">Uncharacterized protein</fullName>
    </submittedName>
</protein>
<feature type="compositionally biased region" description="Basic and acidic residues" evidence="1">
    <location>
        <begin position="48"/>
        <end position="66"/>
    </location>
</feature>
<evidence type="ECO:0000313" key="3">
    <source>
        <dbReference type="Proteomes" id="UP000005384"/>
    </source>
</evidence>
<organism evidence="2 3">
    <name type="scientific">Hungatella hathewayi WAL-18680</name>
    <dbReference type="NCBI Taxonomy" id="742737"/>
    <lineage>
        <taxon>Bacteria</taxon>
        <taxon>Bacillati</taxon>
        <taxon>Bacillota</taxon>
        <taxon>Clostridia</taxon>
        <taxon>Lachnospirales</taxon>
        <taxon>Lachnospiraceae</taxon>
        <taxon>Hungatella</taxon>
    </lineage>
</organism>
<reference evidence="2 3" key="1">
    <citation type="submission" date="2011-08" db="EMBL/GenBank/DDBJ databases">
        <title>The Genome Sequence of Clostridium hathewayi WAL-18680.</title>
        <authorList>
            <consortium name="The Broad Institute Genome Sequencing Platform"/>
            <person name="Earl A."/>
            <person name="Ward D."/>
            <person name="Feldgarden M."/>
            <person name="Gevers D."/>
            <person name="Finegold S.M."/>
            <person name="Summanen P.H."/>
            <person name="Molitoris D.R."/>
            <person name="Song M."/>
            <person name="Daigneault M."/>
            <person name="Allen-Vercoe E."/>
            <person name="Young S.K."/>
            <person name="Zeng Q."/>
            <person name="Gargeya S."/>
            <person name="Fitzgerald M."/>
            <person name="Haas B."/>
            <person name="Abouelleil A."/>
            <person name="Alvarado L."/>
            <person name="Arachchi H.M."/>
            <person name="Berlin A."/>
            <person name="Brown A."/>
            <person name="Chapman S.B."/>
            <person name="Chen Z."/>
            <person name="Dunbar C."/>
            <person name="Freedman E."/>
            <person name="Gearin G."/>
            <person name="Gellesch M."/>
            <person name="Goldberg J."/>
            <person name="Griggs A."/>
            <person name="Gujja S."/>
            <person name="Heiman D."/>
            <person name="Howarth C."/>
            <person name="Larson L."/>
            <person name="Lui A."/>
            <person name="MacDonald P.J.P."/>
            <person name="Montmayeur A."/>
            <person name="Murphy C."/>
            <person name="Neiman D."/>
            <person name="Pearson M."/>
            <person name="Priest M."/>
            <person name="Roberts A."/>
            <person name="Saif S."/>
            <person name="Shea T."/>
            <person name="Shenoy N."/>
            <person name="Sisk P."/>
            <person name="Stolte C."/>
            <person name="Sykes S."/>
            <person name="Wortman J."/>
            <person name="Nusbaum C."/>
            <person name="Birren B."/>
        </authorList>
    </citation>
    <scope>NUCLEOTIDE SEQUENCE [LARGE SCALE GENOMIC DNA]</scope>
    <source>
        <strain evidence="2 3">WAL-18680</strain>
    </source>
</reference>
<dbReference type="Proteomes" id="UP000005384">
    <property type="component" value="Unassembled WGS sequence"/>
</dbReference>
<dbReference type="EMBL" id="ADLN01000013">
    <property type="protein sequence ID" value="EHI60655.1"/>
    <property type="molecule type" value="Genomic_DNA"/>
</dbReference>
<accession>G5ICY0</accession>
<sequence>MKWRRPLLGMAAVAVTAGICLMGASAAYGGWDLGRFWAGDGLAGGQSDGRDDGRNDGRSDGEIDGQRLSGEKRHWNLGDVVERELDGKVYRFQCIDQNYSDRMEYHKPAALFLCTTVIPADAGSEYRYEELADGRFDYVFYPGPVVNFGEGNDYKYSAVRRWLEKCESGVPGAVDINTGVDLAFEGRTEEGLYGQMNAEGVRGSYIGSQKLTERLFCLSVDEALKYREYLWRFEEAREENPESQYGPYSKGYWLRNPVGDETHYEDTRMVYIVDLVNGNIRPQAVKPEGKSGTGELDVTGTTGLRPAFAMPQDS</sequence>
<dbReference type="AlphaFoldDB" id="G5ICY0"/>
<keyword evidence="3" id="KW-1185">Reference proteome</keyword>
<gene>
    <name evidence="2" type="ORF">HMPREF9473_01357</name>
</gene>
<feature type="region of interest" description="Disordered" evidence="1">
    <location>
        <begin position="45"/>
        <end position="66"/>
    </location>
</feature>
<dbReference type="HOGENOM" id="CLU_885024_0_0_9"/>
<feature type="region of interest" description="Disordered" evidence="1">
    <location>
        <begin position="283"/>
        <end position="314"/>
    </location>
</feature>
<evidence type="ECO:0000313" key="2">
    <source>
        <dbReference type="EMBL" id="EHI60655.1"/>
    </source>
</evidence>
<name>G5ICY0_9FIRM</name>
<dbReference type="PATRIC" id="fig|742737.3.peg.1368"/>
<dbReference type="RefSeq" id="WP_006779341.1">
    <property type="nucleotide sequence ID" value="NZ_CP040506.1"/>
</dbReference>
<comment type="caution">
    <text evidence="2">The sequence shown here is derived from an EMBL/GenBank/DDBJ whole genome shotgun (WGS) entry which is preliminary data.</text>
</comment>
<proteinExistence type="predicted"/>
<evidence type="ECO:0000256" key="1">
    <source>
        <dbReference type="SAM" id="MobiDB-lite"/>
    </source>
</evidence>
<dbReference type="OrthoDB" id="1934592at2"/>